<proteinExistence type="predicted"/>
<reference evidence="1" key="1">
    <citation type="submission" date="2021-01" db="EMBL/GenBank/DDBJ databases">
        <authorList>
            <person name="Corre E."/>
            <person name="Pelletier E."/>
            <person name="Niang G."/>
            <person name="Scheremetjew M."/>
            <person name="Finn R."/>
            <person name="Kale V."/>
            <person name="Holt S."/>
            <person name="Cochrane G."/>
            <person name="Meng A."/>
            <person name="Brown T."/>
            <person name="Cohen L."/>
        </authorList>
    </citation>
    <scope>NUCLEOTIDE SEQUENCE</scope>
    <source>
        <strain evidence="1">CCMP1510</strain>
    </source>
</reference>
<name>A0A7S3K1D8_9STRA</name>
<organism evidence="1">
    <name type="scientific">Aureoumbra lagunensis</name>
    <dbReference type="NCBI Taxonomy" id="44058"/>
    <lineage>
        <taxon>Eukaryota</taxon>
        <taxon>Sar</taxon>
        <taxon>Stramenopiles</taxon>
        <taxon>Ochrophyta</taxon>
        <taxon>Pelagophyceae</taxon>
        <taxon>Pelagomonadales</taxon>
        <taxon>Aureoumbra</taxon>
    </lineage>
</organism>
<accession>A0A7S3K1D8</accession>
<evidence type="ECO:0000313" key="1">
    <source>
        <dbReference type="EMBL" id="CAE0371445.1"/>
    </source>
</evidence>
<protein>
    <submittedName>
        <fullName evidence="1">Uncharacterized protein</fullName>
    </submittedName>
</protein>
<dbReference type="EMBL" id="HBIJ01018567">
    <property type="protein sequence ID" value="CAE0371445.1"/>
    <property type="molecule type" value="Transcribed_RNA"/>
</dbReference>
<gene>
    <name evidence="1" type="ORF">ALAG00032_LOCUS12227</name>
</gene>
<dbReference type="AlphaFoldDB" id="A0A7S3K1D8"/>
<sequence length="203" mass="22065">MFSCVCLGPYINSCNEPGGTLNGMGMDDEIDLHESLRVYARTHLGAAEDPWAPTVKIKQISSENFAETFRYVLERSGWPVLKCGNNKGLKRCLMVDHADHFTWGSKKSASSGGSQVPTTVPLSEIKSVSSSRFNDGPAGANPNCMIIFNINDTHGLKILAATDADALTIIHGFNLLIKHPTHFNPNVPIFSNKALLAHTHAPH</sequence>